<comment type="caution">
    <text evidence="2">The sequence shown here is derived from an EMBL/GenBank/DDBJ whole genome shotgun (WGS) entry which is preliminary data.</text>
</comment>
<dbReference type="PROSITE" id="PS51257">
    <property type="entry name" value="PROKAR_LIPOPROTEIN"/>
    <property type="match status" value="1"/>
</dbReference>
<sequence length="66" mass="7055">MRGFKFLVLSFLIIAVGLSSQTVHAIGGCPPCPPPLCDPCPAGQQRIERPCTCGCQPCVEDDTYCN</sequence>
<protein>
    <recommendedName>
        <fullName evidence="4">IGFBP N-terminal domain-containing protein</fullName>
    </recommendedName>
</protein>
<feature type="signal peptide" evidence="1">
    <location>
        <begin position="1"/>
        <end position="25"/>
    </location>
</feature>
<accession>A0A4U5LVA4</accession>
<reference evidence="2 3" key="2">
    <citation type="journal article" date="2019" name="G3 (Bethesda)">
        <title>Hybrid Assembly of the Genome of the Entomopathogenic Nematode Steinernema carpocapsae Identifies the X-Chromosome.</title>
        <authorList>
            <person name="Serra L."/>
            <person name="Macchietto M."/>
            <person name="Macias-Munoz A."/>
            <person name="McGill C.J."/>
            <person name="Rodriguez I.M."/>
            <person name="Rodriguez B."/>
            <person name="Murad R."/>
            <person name="Mortazavi A."/>
        </authorList>
    </citation>
    <scope>NUCLEOTIDE SEQUENCE [LARGE SCALE GENOMIC DNA]</scope>
    <source>
        <strain evidence="2 3">ALL</strain>
    </source>
</reference>
<evidence type="ECO:0000313" key="2">
    <source>
        <dbReference type="EMBL" id="TKR60071.1"/>
    </source>
</evidence>
<dbReference type="AlphaFoldDB" id="A0A4U5LVA4"/>
<proteinExistence type="predicted"/>
<keyword evidence="3" id="KW-1185">Reference proteome</keyword>
<name>A0A4U5LVA4_STECR</name>
<dbReference type="EMBL" id="AZBU02000012">
    <property type="protein sequence ID" value="TKR60071.1"/>
    <property type="molecule type" value="Genomic_DNA"/>
</dbReference>
<evidence type="ECO:0008006" key="4">
    <source>
        <dbReference type="Google" id="ProtNLM"/>
    </source>
</evidence>
<feature type="chain" id="PRO_5020825739" description="IGFBP N-terminal domain-containing protein" evidence="1">
    <location>
        <begin position="26"/>
        <end position="66"/>
    </location>
</feature>
<evidence type="ECO:0000313" key="3">
    <source>
        <dbReference type="Proteomes" id="UP000298663"/>
    </source>
</evidence>
<reference evidence="2 3" key="1">
    <citation type="journal article" date="2015" name="Genome Biol.">
        <title>Comparative genomics of Steinernema reveals deeply conserved gene regulatory networks.</title>
        <authorList>
            <person name="Dillman A.R."/>
            <person name="Macchietto M."/>
            <person name="Porter C.F."/>
            <person name="Rogers A."/>
            <person name="Williams B."/>
            <person name="Antoshechkin I."/>
            <person name="Lee M.M."/>
            <person name="Goodwin Z."/>
            <person name="Lu X."/>
            <person name="Lewis E.E."/>
            <person name="Goodrich-Blair H."/>
            <person name="Stock S.P."/>
            <person name="Adams B.J."/>
            <person name="Sternberg P.W."/>
            <person name="Mortazavi A."/>
        </authorList>
    </citation>
    <scope>NUCLEOTIDE SEQUENCE [LARGE SCALE GENOMIC DNA]</scope>
    <source>
        <strain evidence="2 3">ALL</strain>
    </source>
</reference>
<keyword evidence="1" id="KW-0732">Signal</keyword>
<dbReference type="Proteomes" id="UP000298663">
    <property type="component" value="Unassembled WGS sequence"/>
</dbReference>
<organism evidence="2 3">
    <name type="scientific">Steinernema carpocapsae</name>
    <name type="common">Entomopathogenic nematode</name>
    <dbReference type="NCBI Taxonomy" id="34508"/>
    <lineage>
        <taxon>Eukaryota</taxon>
        <taxon>Metazoa</taxon>
        <taxon>Ecdysozoa</taxon>
        <taxon>Nematoda</taxon>
        <taxon>Chromadorea</taxon>
        <taxon>Rhabditida</taxon>
        <taxon>Tylenchina</taxon>
        <taxon>Panagrolaimomorpha</taxon>
        <taxon>Strongyloidoidea</taxon>
        <taxon>Steinernematidae</taxon>
        <taxon>Steinernema</taxon>
    </lineage>
</organism>
<gene>
    <name evidence="2" type="ORF">L596_029657</name>
</gene>
<evidence type="ECO:0000256" key="1">
    <source>
        <dbReference type="SAM" id="SignalP"/>
    </source>
</evidence>